<accession>A0A8J5C0D6</accession>
<dbReference type="EMBL" id="JACMSC010000140">
    <property type="protein sequence ID" value="KAG6466623.1"/>
    <property type="molecule type" value="Genomic_DNA"/>
</dbReference>
<evidence type="ECO:0000313" key="2">
    <source>
        <dbReference type="EMBL" id="KAG6466623.1"/>
    </source>
</evidence>
<feature type="region of interest" description="Disordered" evidence="1">
    <location>
        <begin position="126"/>
        <end position="148"/>
    </location>
</feature>
<sequence>MPSAFAQNQAFNGRSASYLAITIINICKCIRTCDRPDNDRQVAEADLVKGNHQRVEVGVEDVGVRGAVVDDRRASAFEKAYLMFTPPWKLYWLTFCFTQFLAFSSCRIVFGGNRWEATVPELTPRAASAGETERPMARSRQAKSQQKGVFNTKMSKFTDRESENDLKRWLLKIILGIQRLGEAAFAIAPDRVKECPGIPNAAGLELINN</sequence>
<proteinExistence type="predicted"/>
<evidence type="ECO:0000256" key="1">
    <source>
        <dbReference type="SAM" id="MobiDB-lite"/>
    </source>
</evidence>
<gene>
    <name evidence="2" type="ORF">ZIOFF_075560</name>
</gene>
<evidence type="ECO:0000313" key="3">
    <source>
        <dbReference type="Proteomes" id="UP000734854"/>
    </source>
</evidence>
<name>A0A8J5C0D6_ZINOF</name>
<organism evidence="2 3">
    <name type="scientific">Zingiber officinale</name>
    <name type="common">Ginger</name>
    <name type="synonym">Amomum zingiber</name>
    <dbReference type="NCBI Taxonomy" id="94328"/>
    <lineage>
        <taxon>Eukaryota</taxon>
        <taxon>Viridiplantae</taxon>
        <taxon>Streptophyta</taxon>
        <taxon>Embryophyta</taxon>
        <taxon>Tracheophyta</taxon>
        <taxon>Spermatophyta</taxon>
        <taxon>Magnoliopsida</taxon>
        <taxon>Liliopsida</taxon>
        <taxon>Zingiberales</taxon>
        <taxon>Zingiberaceae</taxon>
        <taxon>Zingiber</taxon>
    </lineage>
</organism>
<dbReference type="AlphaFoldDB" id="A0A8J5C0D6"/>
<dbReference type="Proteomes" id="UP000734854">
    <property type="component" value="Unassembled WGS sequence"/>
</dbReference>
<reference evidence="2 3" key="1">
    <citation type="submission" date="2020-08" db="EMBL/GenBank/DDBJ databases">
        <title>Plant Genome Project.</title>
        <authorList>
            <person name="Zhang R.-G."/>
        </authorList>
    </citation>
    <scope>NUCLEOTIDE SEQUENCE [LARGE SCALE GENOMIC DNA]</scope>
    <source>
        <tissue evidence="2">Rhizome</tissue>
    </source>
</reference>
<protein>
    <submittedName>
        <fullName evidence="2">Uncharacterized protein</fullName>
    </submittedName>
</protein>
<comment type="caution">
    <text evidence="2">The sequence shown here is derived from an EMBL/GenBank/DDBJ whole genome shotgun (WGS) entry which is preliminary data.</text>
</comment>
<keyword evidence="3" id="KW-1185">Reference proteome</keyword>